<evidence type="ECO:0000259" key="1">
    <source>
        <dbReference type="SMART" id="SM00866"/>
    </source>
</evidence>
<sequence length="191" mass="21198">MSSGRGRRSIVLDHRGTSSFDSLLSATTLIEDTKKTPGQKILRIVREPADEQIAAALHLSPGDDVVKIERVRYADDLPVMVQTNVFPIAIGERFLTLTEDSESVHAQLARSGVKIDNVVRRVRVRMTTEEEQQLLQLEESAPVWSEELRASTFQGEPVEYAECAIPGNMADLIMSNVRGSSIPLKFELVLP</sequence>
<dbReference type="InterPro" id="IPR050679">
    <property type="entry name" value="Bact_HTH_transcr_reg"/>
</dbReference>
<name>A0A931E425_9CORY</name>
<feature type="domain" description="UbiC transcription regulator-associated" evidence="1">
    <location>
        <begin position="32"/>
        <end position="171"/>
    </location>
</feature>
<dbReference type="PANTHER" id="PTHR44846">
    <property type="entry name" value="MANNOSYL-D-GLYCERATE TRANSPORT/METABOLISM SYSTEM REPRESSOR MNGR-RELATED"/>
    <property type="match status" value="1"/>
</dbReference>
<proteinExistence type="predicted"/>
<keyword evidence="3" id="KW-1185">Reference proteome</keyword>
<dbReference type="Gene3D" id="3.40.1410.10">
    <property type="entry name" value="Chorismate lyase-like"/>
    <property type="match status" value="1"/>
</dbReference>
<dbReference type="GO" id="GO:0003677">
    <property type="term" value="F:DNA binding"/>
    <property type="evidence" value="ECO:0007669"/>
    <property type="project" value="InterPro"/>
</dbReference>
<organism evidence="2 3">
    <name type="scientific">Corynebacterium aquatimens</name>
    <dbReference type="NCBI Taxonomy" id="1190508"/>
    <lineage>
        <taxon>Bacteria</taxon>
        <taxon>Bacillati</taxon>
        <taxon>Actinomycetota</taxon>
        <taxon>Actinomycetes</taxon>
        <taxon>Mycobacteriales</taxon>
        <taxon>Corynebacteriaceae</taxon>
        <taxon>Corynebacterium</taxon>
    </lineage>
</organism>
<accession>A0A931E425</accession>
<dbReference type="SUPFAM" id="SSF64288">
    <property type="entry name" value="Chorismate lyase-like"/>
    <property type="match status" value="1"/>
</dbReference>
<protein>
    <submittedName>
        <fullName evidence="2">GntR family transcriptional regulator</fullName>
    </submittedName>
</protein>
<comment type="caution">
    <text evidence="2">The sequence shown here is derived from an EMBL/GenBank/DDBJ whole genome shotgun (WGS) entry which is preliminary data.</text>
</comment>
<dbReference type="Pfam" id="PF07702">
    <property type="entry name" value="UTRA"/>
    <property type="match status" value="1"/>
</dbReference>
<dbReference type="PANTHER" id="PTHR44846:SF1">
    <property type="entry name" value="MANNOSYL-D-GLYCERATE TRANSPORT_METABOLISM SYSTEM REPRESSOR MNGR-RELATED"/>
    <property type="match status" value="1"/>
</dbReference>
<evidence type="ECO:0000313" key="2">
    <source>
        <dbReference type="EMBL" id="MBG6122103.1"/>
    </source>
</evidence>
<dbReference type="EMBL" id="JADOUE010000001">
    <property type="protein sequence ID" value="MBG6122103.1"/>
    <property type="molecule type" value="Genomic_DNA"/>
</dbReference>
<dbReference type="SMART" id="SM00866">
    <property type="entry name" value="UTRA"/>
    <property type="match status" value="1"/>
</dbReference>
<dbReference type="InterPro" id="IPR011663">
    <property type="entry name" value="UTRA"/>
</dbReference>
<reference evidence="2" key="1">
    <citation type="submission" date="2020-11" db="EMBL/GenBank/DDBJ databases">
        <title>Sequencing the genomes of 1000 actinobacteria strains.</title>
        <authorList>
            <person name="Klenk H.-P."/>
        </authorList>
    </citation>
    <scope>NUCLEOTIDE SEQUENCE</scope>
    <source>
        <strain evidence="2">DSM 45632</strain>
    </source>
</reference>
<gene>
    <name evidence="2" type="ORF">IW254_001072</name>
</gene>
<dbReference type="AlphaFoldDB" id="A0A931E425"/>
<dbReference type="GO" id="GO:0045892">
    <property type="term" value="P:negative regulation of DNA-templated transcription"/>
    <property type="evidence" value="ECO:0007669"/>
    <property type="project" value="TreeGrafter"/>
</dbReference>
<dbReference type="Proteomes" id="UP000658613">
    <property type="component" value="Unassembled WGS sequence"/>
</dbReference>
<dbReference type="InterPro" id="IPR028978">
    <property type="entry name" value="Chorismate_lyase_/UTRA_dom_sf"/>
</dbReference>
<evidence type="ECO:0000313" key="3">
    <source>
        <dbReference type="Proteomes" id="UP000658613"/>
    </source>
</evidence>